<dbReference type="InterPro" id="IPR011009">
    <property type="entry name" value="Kinase-like_dom_sf"/>
</dbReference>
<evidence type="ECO:0000259" key="17">
    <source>
        <dbReference type="SMART" id="SM00285"/>
    </source>
</evidence>
<evidence type="ECO:0000256" key="7">
    <source>
        <dbReference type="ARBA" id="ARBA00022741"/>
    </source>
</evidence>
<dbReference type="InterPro" id="IPR036936">
    <property type="entry name" value="CRIB_dom_sf"/>
</dbReference>
<feature type="compositionally biased region" description="Low complexity" evidence="14">
    <location>
        <begin position="319"/>
        <end position="328"/>
    </location>
</feature>
<evidence type="ECO:0000256" key="12">
    <source>
        <dbReference type="ARBA" id="ARBA00048679"/>
    </source>
</evidence>
<feature type="compositionally biased region" description="Low complexity" evidence="14">
    <location>
        <begin position="160"/>
        <end position="174"/>
    </location>
</feature>
<dbReference type="Gene3D" id="3.90.810.10">
    <property type="entry name" value="CRIB domain"/>
    <property type="match status" value="1"/>
</dbReference>
<dbReference type="Pfam" id="PF02214">
    <property type="entry name" value="BTB_2"/>
    <property type="match status" value="1"/>
</dbReference>
<feature type="compositionally biased region" description="Pro residues" evidence="14">
    <location>
        <begin position="208"/>
        <end position="217"/>
    </location>
</feature>
<evidence type="ECO:0000256" key="3">
    <source>
        <dbReference type="ARBA" id="ARBA00012513"/>
    </source>
</evidence>
<evidence type="ECO:0000259" key="15">
    <source>
        <dbReference type="SMART" id="SM00220"/>
    </source>
</evidence>
<evidence type="ECO:0000256" key="6">
    <source>
        <dbReference type="ARBA" id="ARBA00022723"/>
    </source>
</evidence>
<proteinExistence type="inferred from homology"/>
<evidence type="ECO:0000256" key="13">
    <source>
        <dbReference type="PROSITE-ProRule" id="PRU10141"/>
    </source>
</evidence>
<dbReference type="SUPFAM" id="SSF56112">
    <property type="entry name" value="Protein kinase-like (PK-like)"/>
    <property type="match status" value="1"/>
</dbReference>
<evidence type="ECO:0000256" key="1">
    <source>
        <dbReference type="ARBA" id="ARBA00001946"/>
    </source>
</evidence>
<feature type="domain" description="BTB" evidence="16">
    <location>
        <begin position="679"/>
        <end position="777"/>
    </location>
</feature>
<keyword evidence="9 13" id="KW-0067">ATP-binding</keyword>
<evidence type="ECO:0000313" key="19">
    <source>
        <dbReference type="Proteomes" id="UP000829354"/>
    </source>
</evidence>
<dbReference type="FunFam" id="3.30.200.20:FF:000759">
    <property type="entry name" value="Non-specific serine/threonine protein kinase"/>
    <property type="match status" value="1"/>
</dbReference>
<dbReference type="GO" id="GO:0005524">
    <property type="term" value="F:ATP binding"/>
    <property type="evidence" value="ECO:0007669"/>
    <property type="project" value="UniProtKB-UniRule"/>
</dbReference>
<feature type="binding site" evidence="13">
    <location>
        <position position="397"/>
    </location>
    <ligand>
        <name>ATP</name>
        <dbReference type="ChEBI" id="CHEBI:30616"/>
    </ligand>
</feature>
<feature type="compositionally biased region" description="Low complexity" evidence="14">
    <location>
        <begin position="141"/>
        <end position="151"/>
    </location>
</feature>
<keyword evidence="7 13" id="KW-0547">Nucleotide-binding</keyword>
<dbReference type="Proteomes" id="UP000829354">
    <property type="component" value="Chromosome II"/>
</dbReference>
<dbReference type="InterPro" id="IPR011333">
    <property type="entry name" value="SKP1/BTB/POZ_sf"/>
</dbReference>
<keyword evidence="4" id="KW-0723">Serine/threonine-protein kinase</keyword>
<keyword evidence="6" id="KW-0479">Metal-binding</keyword>
<dbReference type="PROSITE" id="PS00108">
    <property type="entry name" value="PROTEIN_KINASE_ST"/>
    <property type="match status" value="1"/>
</dbReference>
<feature type="compositionally biased region" description="Polar residues" evidence="14">
    <location>
        <begin position="220"/>
        <end position="234"/>
    </location>
</feature>
<dbReference type="Gene3D" id="3.30.200.20">
    <property type="entry name" value="Phosphorylase Kinase, domain 1"/>
    <property type="match status" value="1"/>
</dbReference>
<dbReference type="InterPro" id="IPR000095">
    <property type="entry name" value="CRIB_dom"/>
</dbReference>
<comment type="catalytic activity">
    <reaction evidence="12">
        <text>L-seryl-[protein] + ATP = O-phospho-L-seryl-[protein] + ADP + H(+)</text>
        <dbReference type="Rhea" id="RHEA:17989"/>
        <dbReference type="Rhea" id="RHEA-COMP:9863"/>
        <dbReference type="Rhea" id="RHEA-COMP:11604"/>
        <dbReference type="ChEBI" id="CHEBI:15378"/>
        <dbReference type="ChEBI" id="CHEBI:29999"/>
        <dbReference type="ChEBI" id="CHEBI:30616"/>
        <dbReference type="ChEBI" id="CHEBI:83421"/>
        <dbReference type="ChEBI" id="CHEBI:456216"/>
        <dbReference type="EC" id="2.7.11.1"/>
    </reaction>
</comment>
<keyword evidence="10" id="KW-0460">Magnesium</keyword>
<evidence type="ECO:0000256" key="5">
    <source>
        <dbReference type="ARBA" id="ARBA00022679"/>
    </source>
</evidence>
<feature type="region of interest" description="Disordered" evidence="14">
    <location>
        <begin position="134"/>
        <end position="340"/>
    </location>
</feature>
<comment type="similarity">
    <text evidence="2">Belongs to the protein kinase superfamily. STE Ser/Thr protein kinase family. STE20 subfamily.</text>
</comment>
<dbReference type="InterPro" id="IPR008271">
    <property type="entry name" value="Ser/Thr_kinase_AS"/>
</dbReference>
<evidence type="ECO:0000256" key="10">
    <source>
        <dbReference type="ARBA" id="ARBA00022842"/>
    </source>
</evidence>
<dbReference type="InterPro" id="IPR000210">
    <property type="entry name" value="BTB/POZ_dom"/>
</dbReference>
<gene>
    <name evidence="18" type="ORF">L5515_014406</name>
</gene>
<dbReference type="PANTHER" id="PTHR45832">
    <property type="entry name" value="SERINE/THREONINE-PROTEIN KINASE SAMKA-RELATED-RELATED"/>
    <property type="match status" value="1"/>
</dbReference>
<dbReference type="InterPro" id="IPR000719">
    <property type="entry name" value="Prot_kinase_dom"/>
</dbReference>
<evidence type="ECO:0000256" key="9">
    <source>
        <dbReference type="ARBA" id="ARBA00022840"/>
    </source>
</evidence>
<keyword evidence="19" id="KW-1185">Reference proteome</keyword>
<name>A0AAE9EG28_CAEBR</name>
<dbReference type="InterPro" id="IPR051931">
    <property type="entry name" value="PAK3-like"/>
</dbReference>
<evidence type="ECO:0000256" key="14">
    <source>
        <dbReference type="SAM" id="MobiDB-lite"/>
    </source>
</evidence>
<dbReference type="CDD" id="cd18316">
    <property type="entry name" value="BTB_POZ_KCTD-like"/>
    <property type="match status" value="1"/>
</dbReference>
<dbReference type="FunFam" id="1.10.510.10:FF:000768">
    <property type="entry name" value="Non-specific serine/threonine protein kinase"/>
    <property type="match status" value="1"/>
</dbReference>
<dbReference type="CDD" id="cd06614">
    <property type="entry name" value="STKc_PAK"/>
    <property type="match status" value="1"/>
</dbReference>
<comment type="cofactor">
    <cofactor evidence="1">
        <name>Mg(2+)</name>
        <dbReference type="ChEBI" id="CHEBI:18420"/>
    </cofactor>
</comment>
<protein>
    <recommendedName>
        <fullName evidence="3">non-specific serine/threonine protein kinase</fullName>
        <ecNumber evidence="3">2.7.11.1</ecNumber>
    </recommendedName>
</protein>
<dbReference type="SMART" id="SM00225">
    <property type="entry name" value="BTB"/>
    <property type="match status" value="1"/>
</dbReference>
<dbReference type="EC" id="2.7.11.1" evidence="3"/>
<feature type="domain" description="CRIB" evidence="17">
    <location>
        <begin position="40"/>
        <end position="73"/>
    </location>
</feature>
<keyword evidence="8" id="KW-0418">Kinase</keyword>
<sequence>MSTARSSKVRIRNFIGRIFSPSEKDKDNDEMKPSSSAMDISQPYNTVHRVHVGYDGQKFSGLPQPWMDILLRDISLADQKSNPNAVVTALKFYAQSMKENEKTKFMTTNSVFTNSDDDDVDVQLTGQVTEHLRNLQGTNGSSSTPSTSSSSARPLTNGNSTFSSSSTDASLSLSERNNVPSPAPVPTSESAPHLKSFTGEAPKLHPRSPFPTQPPVLPQRSKTSTPITTPSNANGAPVPGSKGPPVPPKPSHLKITSSTVSSGCSSPLHHSSARSVGNSLSNGSVVSTTSSDGDVQLSNKENSNDKSVGDKNGNTTNKAAAEPAVSEEPPVRVRASHREKLSDTEVLDQLREIVNPCNPLGKYEMKKQIGVGASGTVFVAHVAGSSDVVAVKRMAFKTQPKKEMLLTEIKVMKQYRHPNLVNYIESYLVDADDLWVVMDYLEGGNLTDVVVKTELDEGQIAAVLQECLKALHFLHRHSIVHRDIKSDNVLLGMNGEVKLTDMGFCAQIQPGSKSLRDTVVGTPYWMSPEILNKKQYNYKVDIWSLGIMALEMIDGEPPYLRETPLKAIYLIAQNGKPEIKQRDRLSSEFNNFLDRCLVVDPDNRADTTELLAHPFLKKAKPLSSLVPYIRAVREKISIILNKSFLPRDYHLEWRNSLKNMDKSQNSMTFSQEGGSNLSERVMLNVGGKKFETTVATLTRIPDTVLAVMVSDRWKTGDEIFIDRDPKHFGKVLNYLRDGDHFVVPADTEACEELKREAHFYNMPFLAELCLPMNVDVADIVQWKRDAIEIYWRPFVRYMVDDSLSLPFIYDRNNHTLARCIACEEFQDPKCSYLFDINYTAWEPMRHHMYNMTGEVTQLMGENCCIVSWDNGQQIHLPRSALIKVPGMQHQ</sequence>
<feature type="compositionally biased region" description="Low complexity" evidence="14">
    <location>
        <begin position="257"/>
        <end position="295"/>
    </location>
</feature>
<feature type="region of interest" description="Disordered" evidence="14">
    <location>
        <begin position="20"/>
        <end position="39"/>
    </location>
</feature>
<dbReference type="PROSITE" id="PS00107">
    <property type="entry name" value="PROTEIN_KINASE_ATP"/>
    <property type="match status" value="1"/>
</dbReference>
<organism evidence="18 19">
    <name type="scientific">Caenorhabditis briggsae</name>
    <dbReference type="NCBI Taxonomy" id="6238"/>
    <lineage>
        <taxon>Eukaryota</taxon>
        <taxon>Metazoa</taxon>
        <taxon>Ecdysozoa</taxon>
        <taxon>Nematoda</taxon>
        <taxon>Chromadorea</taxon>
        <taxon>Rhabditida</taxon>
        <taxon>Rhabditina</taxon>
        <taxon>Rhabditomorpha</taxon>
        <taxon>Rhabditoidea</taxon>
        <taxon>Rhabditidae</taxon>
        <taxon>Peloderinae</taxon>
        <taxon>Caenorhabditis</taxon>
    </lineage>
</organism>
<dbReference type="GO" id="GO:0046872">
    <property type="term" value="F:metal ion binding"/>
    <property type="evidence" value="ECO:0007669"/>
    <property type="project" value="UniProtKB-KW"/>
</dbReference>
<dbReference type="SMART" id="SM00285">
    <property type="entry name" value="PBD"/>
    <property type="match status" value="1"/>
</dbReference>
<feature type="compositionally biased region" description="Basic and acidic residues" evidence="14">
    <location>
        <begin position="22"/>
        <end position="32"/>
    </location>
</feature>
<dbReference type="GO" id="GO:0051260">
    <property type="term" value="P:protein homooligomerization"/>
    <property type="evidence" value="ECO:0007669"/>
    <property type="project" value="InterPro"/>
</dbReference>
<dbReference type="AlphaFoldDB" id="A0AAE9EG28"/>
<comment type="catalytic activity">
    <reaction evidence="11">
        <text>L-threonyl-[protein] + ATP = O-phospho-L-threonyl-[protein] + ADP + H(+)</text>
        <dbReference type="Rhea" id="RHEA:46608"/>
        <dbReference type="Rhea" id="RHEA-COMP:11060"/>
        <dbReference type="Rhea" id="RHEA-COMP:11605"/>
        <dbReference type="ChEBI" id="CHEBI:15378"/>
        <dbReference type="ChEBI" id="CHEBI:30013"/>
        <dbReference type="ChEBI" id="CHEBI:30616"/>
        <dbReference type="ChEBI" id="CHEBI:61977"/>
        <dbReference type="ChEBI" id="CHEBI:456216"/>
        <dbReference type="EC" id="2.7.11.1"/>
    </reaction>
</comment>
<dbReference type="InterPro" id="IPR017441">
    <property type="entry name" value="Protein_kinase_ATP_BS"/>
</dbReference>
<evidence type="ECO:0000256" key="2">
    <source>
        <dbReference type="ARBA" id="ARBA00008874"/>
    </source>
</evidence>
<dbReference type="SUPFAM" id="SSF54695">
    <property type="entry name" value="POZ domain"/>
    <property type="match status" value="1"/>
</dbReference>
<evidence type="ECO:0000256" key="8">
    <source>
        <dbReference type="ARBA" id="ARBA00022777"/>
    </source>
</evidence>
<dbReference type="Pfam" id="PF00069">
    <property type="entry name" value="Pkinase"/>
    <property type="match status" value="1"/>
</dbReference>
<dbReference type="EMBL" id="CP092621">
    <property type="protein sequence ID" value="UMM18254.1"/>
    <property type="molecule type" value="Genomic_DNA"/>
</dbReference>
<dbReference type="SMART" id="SM00220">
    <property type="entry name" value="S_TKc"/>
    <property type="match status" value="1"/>
</dbReference>
<keyword evidence="5" id="KW-0808">Transferase</keyword>
<dbReference type="Gene3D" id="1.10.510.10">
    <property type="entry name" value="Transferase(Phosphotransferase) domain 1"/>
    <property type="match status" value="1"/>
</dbReference>
<evidence type="ECO:0000313" key="18">
    <source>
        <dbReference type="EMBL" id="UMM18254.1"/>
    </source>
</evidence>
<feature type="domain" description="Protein kinase" evidence="15">
    <location>
        <begin position="363"/>
        <end position="616"/>
    </location>
</feature>
<evidence type="ECO:0000256" key="4">
    <source>
        <dbReference type="ARBA" id="ARBA00022527"/>
    </source>
</evidence>
<dbReference type="GO" id="GO:0004674">
    <property type="term" value="F:protein serine/threonine kinase activity"/>
    <property type="evidence" value="ECO:0007669"/>
    <property type="project" value="UniProtKB-KW"/>
</dbReference>
<reference evidence="18 19" key="1">
    <citation type="submission" date="2022-04" db="EMBL/GenBank/DDBJ databases">
        <title>Chromosome-level reference genomes for two strains of Caenorhabditis briggsae: an improved platform for comparative genomics.</title>
        <authorList>
            <person name="Stevens L."/>
            <person name="Andersen E."/>
        </authorList>
    </citation>
    <scope>NUCLEOTIDE SEQUENCE [LARGE SCALE GENOMIC DNA]</scope>
    <source>
        <strain evidence="18">VX34</strain>
        <tissue evidence="18">Whole-organism</tissue>
    </source>
</reference>
<dbReference type="Gene3D" id="3.30.710.10">
    <property type="entry name" value="Potassium Channel Kv1.1, Chain A"/>
    <property type="match status" value="1"/>
</dbReference>
<dbReference type="InterPro" id="IPR003131">
    <property type="entry name" value="T1-type_BTB"/>
</dbReference>
<dbReference type="PANTHER" id="PTHR45832:SF22">
    <property type="entry name" value="SERINE_THREONINE-PROTEIN KINASE SAMKA-RELATED"/>
    <property type="match status" value="1"/>
</dbReference>
<accession>A0AAE9EG28</accession>
<evidence type="ECO:0000259" key="16">
    <source>
        <dbReference type="SMART" id="SM00225"/>
    </source>
</evidence>
<evidence type="ECO:0000256" key="11">
    <source>
        <dbReference type="ARBA" id="ARBA00047899"/>
    </source>
</evidence>
<dbReference type="Pfam" id="PF00786">
    <property type="entry name" value="PBD"/>
    <property type="match status" value="1"/>
</dbReference>